<sequence>MNRPFFSQTYTGTPIVGYQDGPLYNAQFSRPFGITFSSGDFYVTDRSAPTSIRKINKQGVTSLKWSNTNQELLHPTCTIERNGFYFIADRGHDKIRYLVPETGTLKTLLLQNIKAPNQLCFLNEDLLVLDQSQLLKATLHISKAEVTVLGVTIITQNLKRPEGLLYHQGNIYISNTLNHQILKLSLDSGQIEVFAGNRAGFTDGPALQAQFRSPTALSALNDRIFVSDRDNHTIRVIRNGIVESLSVGGARGYQNGAYDVMKFSEPHGLCAIQKGFYIQLFVCDVKNACIRVLANARSEDAFDDLEHAEEGFTTNQQEDINESEQKFVKIDESQNQDLSVNLQTQDIQLRDFSTLNKQKKQLKKADYAYIHPYAAFTQIMKNNSFDMVNFQRLFAASKFLETKDIIEFLCTYNQDLIYPLAMAYFNYYEVLIEAINKNVQLDKNLKTILVLRNLLVYGLLTYKAQLFRSLISTPNAHSFLLCTLSKSLICTKTRISVNGEIIDLTKNGEFRNNKIQYGKKMLFQFEIQLTYKSTDKEDEMQFEIDISSPVLSLQSKTHYFGLQKFQTYQQGIGKIDLQVNGIEAVKDSKLAFQVNVKVGSKKQNIKVRFSGDQAVKVQDSVSRIMQLQQQHVLITID</sequence>
<name>V6M7L4_9EUKA</name>
<protein>
    <recommendedName>
        <fullName evidence="4">NHL repeat-containing protein</fullName>
    </recommendedName>
</protein>
<proteinExistence type="predicted"/>
<organism evidence="1">
    <name type="scientific">Spironucleus salmonicida</name>
    <dbReference type="NCBI Taxonomy" id="348837"/>
    <lineage>
        <taxon>Eukaryota</taxon>
        <taxon>Metamonada</taxon>
        <taxon>Diplomonadida</taxon>
        <taxon>Hexamitidae</taxon>
        <taxon>Hexamitinae</taxon>
        <taxon>Spironucleus</taxon>
    </lineage>
</organism>
<dbReference type="VEuPathDB" id="GiardiaDB:SS50377_25646"/>
<dbReference type="Proteomes" id="UP000018208">
    <property type="component" value="Unassembled WGS sequence"/>
</dbReference>
<gene>
    <name evidence="1" type="ORF">SS50377_10202</name>
    <name evidence="2" type="ORF">SS50377_25646</name>
</gene>
<dbReference type="PANTHER" id="PTHR46388:SF2">
    <property type="entry name" value="NHL REPEAT-CONTAINING PROTEIN 2"/>
    <property type="match status" value="1"/>
</dbReference>
<dbReference type="Gene3D" id="2.120.10.30">
    <property type="entry name" value="TolB, C-terminal domain"/>
    <property type="match status" value="2"/>
</dbReference>
<dbReference type="EMBL" id="AUWU02000006">
    <property type="protein sequence ID" value="KAH0571461.1"/>
    <property type="molecule type" value="Genomic_DNA"/>
</dbReference>
<evidence type="ECO:0000313" key="3">
    <source>
        <dbReference type="Proteomes" id="UP000018208"/>
    </source>
</evidence>
<accession>V6M7L4</accession>
<dbReference type="OrthoDB" id="273823at2759"/>
<evidence type="ECO:0000313" key="1">
    <source>
        <dbReference type="EMBL" id="EST49454.1"/>
    </source>
</evidence>
<dbReference type="InterPro" id="IPR011042">
    <property type="entry name" value="6-blade_b-propeller_TolB-like"/>
</dbReference>
<dbReference type="AlphaFoldDB" id="V6M7L4"/>
<reference evidence="1 2" key="1">
    <citation type="journal article" date="2014" name="PLoS Genet.">
        <title>The Genome of Spironucleus salmonicida Highlights a Fish Pathogen Adapted to Fluctuating Environments.</title>
        <authorList>
            <person name="Xu F."/>
            <person name="Jerlstrom-Hultqvist J."/>
            <person name="Einarsson E."/>
            <person name="Astvaldsson A."/>
            <person name="Svard S.G."/>
            <person name="Andersson J.O."/>
        </authorList>
    </citation>
    <scope>NUCLEOTIDE SEQUENCE</scope>
    <source>
        <strain evidence="2">ATCC 50377</strain>
    </source>
</reference>
<dbReference type="EMBL" id="KI545950">
    <property type="protein sequence ID" value="EST49454.1"/>
    <property type="molecule type" value="Genomic_DNA"/>
</dbReference>
<dbReference type="PANTHER" id="PTHR46388">
    <property type="entry name" value="NHL REPEAT-CONTAINING PROTEIN 2"/>
    <property type="match status" value="1"/>
</dbReference>
<dbReference type="SUPFAM" id="SSF101898">
    <property type="entry name" value="NHL repeat"/>
    <property type="match status" value="1"/>
</dbReference>
<reference evidence="2" key="2">
    <citation type="submission" date="2020-12" db="EMBL/GenBank/DDBJ databases">
        <title>New Spironucleus salmonicida genome in near-complete chromosomes.</title>
        <authorList>
            <person name="Xu F."/>
            <person name="Kurt Z."/>
            <person name="Jimenez-Gonzalez A."/>
            <person name="Astvaldsson A."/>
            <person name="Andersson J.O."/>
            <person name="Svard S.G."/>
        </authorList>
    </citation>
    <scope>NUCLEOTIDE SEQUENCE</scope>
    <source>
        <strain evidence="2">ATCC 50377</strain>
    </source>
</reference>
<keyword evidence="3" id="KW-1185">Reference proteome</keyword>
<evidence type="ECO:0008006" key="4">
    <source>
        <dbReference type="Google" id="ProtNLM"/>
    </source>
</evidence>
<evidence type="ECO:0000313" key="2">
    <source>
        <dbReference type="EMBL" id="KAH0571461.1"/>
    </source>
</evidence>